<dbReference type="EMBL" id="JBHSED010000040">
    <property type="protein sequence ID" value="MFC4305818.1"/>
    <property type="molecule type" value="Genomic_DNA"/>
</dbReference>
<sequence length="101" mass="11473">MADKLEVTSSYLSAVENGKRNVPKDWVNILINEYSLNADEQRELLQAIEGSKISNKIDMKGYGNEDKTLIMAFARELKDLDESNKMKIREILSNHNKGGSR</sequence>
<dbReference type="RefSeq" id="WP_378127458.1">
    <property type="nucleotide sequence ID" value="NZ_JBHSED010000040.1"/>
</dbReference>
<reference evidence="2" key="1">
    <citation type="journal article" date="2019" name="Int. J. Syst. Evol. Microbiol.">
        <title>The Global Catalogue of Microorganisms (GCM) 10K type strain sequencing project: providing services to taxonomists for standard genome sequencing and annotation.</title>
        <authorList>
            <consortium name="The Broad Institute Genomics Platform"/>
            <consortium name="The Broad Institute Genome Sequencing Center for Infectious Disease"/>
            <person name="Wu L."/>
            <person name="Ma J."/>
        </authorList>
    </citation>
    <scope>NUCLEOTIDE SEQUENCE [LARGE SCALE GENOMIC DNA]</scope>
    <source>
        <strain evidence="2">CGMCC 4.1641</strain>
    </source>
</reference>
<evidence type="ECO:0000313" key="2">
    <source>
        <dbReference type="Proteomes" id="UP001595755"/>
    </source>
</evidence>
<evidence type="ECO:0000313" key="1">
    <source>
        <dbReference type="EMBL" id="MFC4305818.1"/>
    </source>
</evidence>
<gene>
    <name evidence="1" type="ORF">ACFO1S_20515</name>
</gene>
<name>A0ABV8SE30_9BACL</name>
<proteinExistence type="predicted"/>
<keyword evidence="2" id="KW-1185">Reference proteome</keyword>
<protein>
    <submittedName>
        <fullName evidence="1">Transcriptional regulator</fullName>
    </submittedName>
</protein>
<accession>A0ABV8SE30</accession>
<dbReference type="Proteomes" id="UP001595755">
    <property type="component" value="Unassembled WGS sequence"/>
</dbReference>
<organism evidence="1 2">
    <name type="scientific">Cohnella boryungensis</name>
    <dbReference type="NCBI Taxonomy" id="768479"/>
    <lineage>
        <taxon>Bacteria</taxon>
        <taxon>Bacillati</taxon>
        <taxon>Bacillota</taxon>
        <taxon>Bacilli</taxon>
        <taxon>Bacillales</taxon>
        <taxon>Paenibacillaceae</taxon>
        <taxon>Cohnella</taxon>
    </lineage>
</organism>
<comment type="caution">
    <text evidence="1">The sequence shown here is derived from an EMBL/GenBank/DDBJ whole genome shotgun (WGS) entry which is preliminary data.</text>
</comment>